<feature type="transmembrane region" description="Helical" evidence="1">
    <location>
        <begin position="7"/>
        <end position="27"/>
    </location>
</feature>
<name>A0A9X1ZQE8_9GAMM</name>
<evidence type="ECO:0000256" key="1">
    <source>
        <dbReference type="SAM" id="Phobius"/>
    </source>
</evidence>
<evidence type="ECO:0000313" key="2">
    <source>
        <dbReference type="EMBL" id="MCL1142153.1"/>
    </source>
</evidence>
<comment type="caution">
    <text evidence="2">The sequence shown here is derived from an EMBL/GenBank/DDBJ whole genome shotgun (WGS) entry which is preliminary data.</text>
</comment>
<proteinExistence type="predicted"/>
<dbReference type="EMBL" id="JAKIKP010000003">
    <property type="protein sequence ID" value="MCL1142153.1"/>
    <property type="molecule type" value="Genomic_DNA"/>
</dbReference>
<feature type="transmembrane region" description="Helical" evidence="1">
    <location>
        <begin position="33"/>
        <end position="59"/>
    </location>
</feature>
<accession>A0A9X1ZQE8</accession>
<organism evidence="2 3">
    <name type="scientific">Shewanella gaetbuli</name>
    <dbReference type="NCBI Taxonomy" id="220752"/>
    <lineage>
        <taxon>Bacteria</taxon>
        <taxon>Pseudomonadati</taxon>
        <taxon>Pseudomonadota</taxon>
        <taxon>Gammaproteobacteria</taxon>
        <taxon>Alteromonadales</taxon>
        <taxon>Shewanellaceae</taxon>
        <taxon>Shewanella</taxon>
    </lineage>
</organism>
<sequence>MKIQIIVALVFFAIFAALLPGTHYIYVANADYYMGQFVTVAAVLLMWGSLAAGVASLFFHKIKALYQSIANA</sequence>
<keyword evidence="1" id="KW-1133">Transmembrane helix</keyword>
<keyword evidence="3" id="KW-1185">Reference proteome</keyword>
<keyword evidence="1" id="KW-0472">Membrane</keyword>
<dbReference type="AlphaFoldDB" id="A0A9X1ZQE8"/>
<dbReference type="RefSeq" id="WP_248994838.1">
    <property type="nucleotide sequence ID" value="NZ_JAKIKP010000003.1"/>
</dbReference>
<reference evidence="2" key="1">
    <citation type="submission" date="2022-01" db="EMBL/GenBank/DDBJ databases">
        <title>Whole genome-based taxonomy of the Shewanellaceae.</title>
        <authorList>
            <person name="Martin-Rodriguez A.J."/>
        </authorList>
    </citation>
    <scope>NUCLEOTIDE SEQUENCE</scope>
    <source>
        <strain evidence="2">DSM 16422</strain>
    </source>
</reference>
<protein>
    <submittedName>
        <fullName evidence="2">Uncharacterized protein</fullName>
    </submittedName>
</protein>
<evidence type="ECO:0000313" key="3">
    <source>
        <dbReference type="Proteomes" id="UP001139333"/>
    </source>
</evidence>
<gene>
    <name evidence="2" type="ORF">L2672_05530</name>
</gene>
<dbReference type="Proteomes" id="UP001139333">
    <property type="component" value="Unassembled WGS sequence"/>
</dbReference>
<keyword evidence="1" id="KW-0812">Transmembrane</keyword>